<keyword evidence="3" id="KW-1185">Reference proteome</keyword>
<sequence>MEAELERTWEPTRPGAPHTSATPVPSNNGASDDDDVHMEEGAPQPDAAASPPRAKFRIPPGHGITPAVIVKYNDKNPRSRAGEAVFTDKDGDEVYASTVGGDATNFYAPFQSKEDWDFACWAKKRGAGSTAVSELLGIEGITEKLGLSYKNSNELNKIIDEKLPARPVFRRHEVVQNGEVVEFYSRDIIDCIKTIWGDPDFVDDLILQPERHYVDDAKSKRMYYDMHTGNWWWSTQKSIEKKTKRTHCTVVPVIISSDKTQLTLFRGQQSYPVYITIGNLPKHIRRKPTRQSQMLLAYLPTTKLEHVTNKSSRRRCMSNLFHHCMRHITKPLERAGKNGLLLLSGDGKARRCYPILAAYVGDYPEQTLVTLVKGGQCPVCPTPRNEMGDPSQTKSPRSSKRIIRALESARKGSRVFARSCKRQGIKPVQSVFWKSLPYVNIYKSITPDILHQLYQGVFKHLISWIRELVGDEEIDARCRRLPPNHHIRLFMKGLSHLSRVTGTEHNQISKFLLALVADIQLPNRTSSTRLVKCVRALLDFMELARYPIHTEDTLAELADALEDFHKFKIIFSDLGVREDFNIPKIHFMSHYIELIRRFGAPDNFNTEYTERLHIDLAKDAYAATNKKDEYPQMTRWLDRKERVIQHEKHIRRRLDNEANSLKHIEKPPPSLIPQRRIHMAKFPSTTAVSLDTLRTVYGARSLDTTIARYVIRLQQPTISNRELTLQTENFHLPFQKLPVFHRIKFVSNDVYSLTPLKDTVVDSIHIDPPMETDDGRYIPGRFDTALVKLNNGTGFTPDDLRVAQIRCVFTFPKSALNVWFPTGFPHTHMAYVEWFSALSPGSMDLNTGLFKVSRLHDNGQRRAAIIPISMIIGSVHLYPRFGPQAPTAWTSSNVLDCATSFYVSEFSDRFIYSIL</sequence>
<comment type="caution">
    <text evidence="2">The sequence shown here is derived from an EMBL/GenBank/DDBJ whole genome shotgun (WGS) entry which is preliminary data.</text>
</comment>
<dbReference type="EMBL" id="NHTK01000718">
    <property type="protein sequence ID" value="PPR06007.1"/>
    <property type="molecule type" value="Genomic_DNA"/>
</dbReference>
<gene>
    <name evidence="2" type="ORF">CVT24_004719</name>
</gene>
<dbReference type="AlphaFoldDB" id="A0A409YSL5"/>
<feature type="region of interest" description="Disordered" evidence="1">
    <location>
        <begin position="1"/>
        <end position="60"/>
    </location>
</feature>
<accession>A0A409YSL5</accession>
<dbReference type="InParanoid" id="A0A409YSL5"/>
<dbReference type="OrthoDB" id="2576233at2759"/>
<name>A0A409YSL5_9AGAR</name>
<dbReference type="InterPro" id="IPR041078">
    <property type="entry name" value="Plavaka"/>
</dbReference>
<protein>
    <submittedName>
        <fullName evidence="2">Uncharacterized protein</fullName>
    </submittedName>
</protein>
<feature type="compositionally biased region" description="Basic and acidic residues" evidence="1">
    <location>
        <begin position="1"/>
        <end position="10"/>
    </location>
</feature>
<feature type="compositionally biased region" description="Polar residues" evidence="1">
    <location>
        <begin position="19"/>
        <end position="30"/>
    </location>
</feature>
<dbReference type="Pfam" id="PF18759">
    <property type="entry name" value="Plavaka"/>
    <property type="match status" value="1"/>
</dbReference>
<dbReference type="Proteomes" id="UP000284842">
    <property type="component" value="Unassembled WGS sequence"/>
</dbReference>
<reference evidence="2 3" key="1">
    <citation type="journal article" date="2018" name="Evol. Lett.">
        <title>Horizontal gene cluster transfer increased hallucinogenic mushroom diversity.</title>
        <authorList>
            <person name="Reynolds H.T."/>
            <person name="Vijayakumar V."/>
            <person name="Gluck-Thaler E."/>
            <person name="Korotkin H.B."/>
            <person name="Matheny P.B."/>
            <person name="Slot J.C."/>
        </authorList>
    </citation>
    <scope>NUCLEOTIDE SEQUENCE [LARGE SCALE GENOMIC DNA]</scope>
    <source>
        <strain evidence="2 3">2629</strain>
    </source>
</reference>
<evidence type="ECO:0000313" key="3">
    <source>
        <dbReference type="Proteomes" id="UP000284842"/>
    </source>
</evidence>
<evidence type="ECO:0000313" key="2">
    <source>
        <dbReference type="EMBL" id="PPR06007.1"/>
    </source>
</evidence>
<evidence type="ECO:0000256" key="1">
    <source>
        <dbReference type="SAM" id="MobiDB-lite"/>
    </source>
</evidence>
<proteinExistence type="predicted"/>
<organism evidence="2 3">
    <name type="scientific">Panaeolus cyanescens</name>
    <dbReference type="NCBI Taxonomy" id="181874"/>
    <lineage>
        <taxon>Eukaryota</taxon>
        <taxon>Fungi</taxon>
        <taxon>Dikarya</taxon>
        <taxon>Basidiomycota</taxon>
        <taxon>Agaricomycotina</taxon>
        <taxon>Agaricomycetes</taxon>
        <taxon>Agaricomycetidae</taxon>
        <taxon>Agaricales</taxon>
        <taxon>Agaricineae</taxon>
        <taxon>Galeropsidaceae</taxon>
        <taxon>Panaeolus</taxon>
    </lineage>
</organism>